<dbReference type="PANTHER" id="PTHR43236:SF2">
    <property type="entry name" value="BLL0069 PROTEIN"/>
    <property type="match status" value="1"/>
</dbReference>
<dbReference type="Pfam" id="PF06114">
    <property type="entry name" value="Peptidase_M78"/>
    <property type="match status" value="1"/>
</dbReference>
<dbReference type="InterPro" id="IPR010359">
    <property type="entry name" value="IrrE_HExxH"/>
</dbReference>
<evidence type="ECO:0000259" key="1">
    <source>
        <dbReference type="Pfam" id="PF06114"/>
    </source>
</evidence>
<accession>A0A928VNM0</accession>
<feature type="domain" description="IrrE N-terminal-like" evidence="1">
    <location>
        <begin position="77"/>
        <end position="173"/>
    </location>
</feature>
<gene>
    <name evidence="2" type="ORF">IQ266_19465</name>
</gene>
<dbReference type="InterPro" id="IPR052345">
    <property type="entry name" value="Rad_response_metalloprotease"/>
</dbReference>
<evidence type="ECO:0000313" key="3">
    <source>
        <dbReference type="Proteomes" id="UP000625316"/>
    </source>
</evidence>
<dbReference type="PANTHER" id="PTHR43236">
    <property type="entry name" value="ANTITOXIN HIGA1"/>
    <property type="match status" value="1"/>
</dbReference>
<dbReference type="RefSeq" id="WP_264326745.1">
    <property type="nucleotide sequence ID" value="NZ_JADEXQ010000080.1"/>
</dbReference>
<dbReference type="AlphaFoldDB" id="A0A928VNM0"/>
<name>A0A928VNM0_9CYAN</name>
<evidence type="ECO:0000313" key="2">
    <source>
        <dbReference type="EMBL" id="MBE9031918.1"/>
    </source>
</evidence>
<proteinExistence type="predicted"/>
<organism evidence="2 3">
    <name type="scientific">Romeriopsis navalis LEGE 11480</name>
    <dbReference type="NCBI Taxonomy" id="2777977"/>
    <lineage>
        <taxon>Bacteria</taxon>
        <taxon>Bacillati</taxon>
        <taxon>Cyanobacteriota</taxon>
        <taxon>Cyanophyceae</taxon>
        <taxon>Leptolyngbyales</taxon>
        <taxon>Leptolyngbyaceae</taxon>
        <taxon>Romeriopsis</taxon>
        <taxon>Romeriopsis navalis</taxon>
    </lineage>
</organism>
<protein>
    <submittedName>
        <fullName evidence="2">ImmA/IrrE family metallo-endopeptidase</fullName>
    </submittedName>
</protein>
<sequence>MSQQLSYQHPGYAFLNRYGSLQGEEDVFYYVDFLRTEANLGDALPVNLSKIYQRFCIPAPIRVPLDEQQGILLNSYQGLILIRAADPIVRQRFTEGHELMELLFDAQADIQAEFNLEPWDEARKEQLCDAGAAELLMPRSSFTRQVARLGVSLAAARKFASIYQASLLATLIRMLELTEEGCALVLWRYALKPTEIRRDPSQAAPKLRIGWCKTNAQWQGGYIPKDKSIGADSLIAQAYQTGVAQIAETAFRWGGKQIDCHVEALPLKMGDQTQVISLLKLV</sequence>
<comment type="caution">
    <text evidence="2">The sequence shown here is derived from an EMBL/GenBank/DDBJ whole genome shotgun (WGS) entry which is preliminary data.</text>
</comment>
<dbReference type="Proteomes" id="UP000625316">
    <property type="component" value="Unassembled WGS sequence"/>
</dbReference>
<reference evidence="2" key="1">
    <citation type="submission" date="2020-10" db="EMBL/GenBank/DDBJ databases">
        <authorList>
            <person name="Castelo-Branco R."/>
            <person name="Eusebio N."/>
            <person name="Adriana R."/>
            <person name="Vieira A."/>
            <person name="Brugerolle De Fraissinette N."/>
            <person name="Rezende De Castro R."/>
            <person name="Schneider M.P."/>
            <person name="Vasconcelos V."/>
            <person name="Leao P.N."/>
        </authorList>
    </citation>
    <scope>NUCLEOTIDE SEQUENCE</scope>
    <source>
        <strain evidence="2">LEGE 11480</strain>
    </source>
</reference>
<dbReference type="Gene3D" id="1.10.10.2910">
    <property type="match status" value="1"/>
</dbReference>
<dbReference type="EMBL" id="JADEXQ010000080">
    <property type="protein sequence ID" value="MBE9031918.1"/>
    <property type="molecule type" value="Genomic_DNA"/>
</dbReference>
<keyword evidence="3" id="KW-1185">Reference proteome</keyword>